<name>A0A8J7P0V5_ATRSP</name>
<feature type="region of interest" description="Disordered" evidence="1">
    <location>
        <begin position="603"/>
        <end position="627"/>
    </location>
</feature>
<feature type="compositionally biased region" description="Pro residues" evidence="1">
    <location>
        <begin position="603"/>
        <end position="618"/>
    </location>
</feature>
<dbReference type="AlphaFoldDB" id="A0A8J7P0V5"/>
<feature type="region of interest" description="Disordered" evidence="1">
    <location>
        <begin position="465"/>
        <end position="510"/>
    </location>
</feature>
<sequence>MGCCFRLALQVKTQHASRRSTPGAAPRGDASLLECHEVPVFGLARAWVSLLRLHLWRCSSANPSLRCFRARAALSGSPPPGTIRQRNLRFCPDRSDQESERPQRDAGGEGGGGGSRNVFPSLPVRLNPELVGGGGGWVRRRFGGGGGGGGEDDWTGLDRIAGNGLSPLLAGPDASAGCPPLSSPFYFFRRGFAVSQEEGKGVERDLVVFYNRDKSSSHERVLAQDRMLRGGEASAARRWGSCSLDRTSDLVSAPRLEARVSGPLPPAPLSGTAESTGLFLPPVFKPGCLEIFSFISAQLTMSSRAAEEKKKRRRIDRSMIGEPMNFVHLTHIGSGEMPEGLPPHSRGSEEGEEEVPSADPYQPPRSKSTSPLGAGGGVWALSKPRLLPRSVGLVVLVGETDPAMAHPSSVSSRESRRWKAQTSLGRRREGRLQFARCLLVRPQHESRKVAASDWNALCTPMVLSRQDCLPGTPRQQSRPEKARGYGNSERLEGGGESKGPRRCRGGHRLVDPDGVNEVTRVTCDTFAQVKAGRAPGVIDEEDEAEINTCVSDQTCLPRQQGNVSCSSPASASERPGALNPGVNDWVLLPWGTSVSTWRSVIPHPRPLGKPPSAVPARPPGSLHESESVTLSPSLSALYLRSPGARAALIG</sequence>
<feature type="region of interest" description="Disordered" evidence="1">
    <location>
        <begin position="332"/>
        <end position="374"/>
    </location>
</feature>
<evidence type="ECO:0000259" key="2">
    <source>
        <dbReference type="PROSITE" id="PS50108"/>
    </source>
</evidence>
<feature type="non-terminal residue" evidence="3">
    <location>
        <position position="650"/>
    </location>
</feature>
<protein>
    <submittedName>
        <fullName evidence="3">C42S1 protein</fullName>
    </submittedName>
</protein>
<proteinExistence type="predicted"/>
<dbReference type="InterPro" id="IPR039056">
    <property type="entry name" value="SPEC"/>
</dbReference>
<accession>A0A8J7P0V5</accession>
<dbReference type="GO" id="GO:0031267">
    <property type="term" value="F:small GTPase binding"/>
    <property type="evidence" value="ECO:0007669"/>
    <property type="project" value="InterPro"/>
</dbReference>
<feature type="non-terminal residue" evidence="3">
    <location>
        <position position="1"/>
    </location>
</feature>
<dbReference type="PANTHER" id="PTHR13502">
    <property type="entry name" value="CDC42 SMALL EFFECTOR PROTEIN HOMOLOG"/>
    <property type="match status" value="1"/>
</dbReference>
<evidence type="ECO:0000313" key="3">
    <source>
        <dbReference type="EMBL" id="MBN3323382.1"/>
    </source>
</evidence>
<organism evidence="3 4">
    <name type="scientific">Atractosteus spatula</name>
    <name type="common">Alligator gar</name>
    <name type="synonym">Lepisosteus spatula</name>
    <dbReference type="NCBI Taxonomy" id="7917"/>
    <lineage>
        <taxon>Eukaryota</taxon>
        <taxon>Metazoa</taxon>
        <taxon>Chordata</taxon>
        <taxon>Craniata</taxon>
        <taxon>Vertebrata</taxon>
        <taxon>Euteleostomi</taxon>
        <taxon>Actinopterygii</taxon>
        <taxon>Neopterygii</taxon>
        <taxon>Holostei</taxon>
        <taxon>Semionotiformes</taxon>
        <taxon>Lepisosteidae</taxon>
        <taxon>Atractosteus</taxon>
    </lineage>
</organism>
<gene>
    <name evidence="3" type="primary">Cdc42se1</name>
    <name evidence="3" type="ORF">GTO95_0005485</name>
</gene>
<feature type="compositionally biased region" description="Basic and acidic residues" evidence="1">
    <location>
        <begin position="93"/>
        <end position="107"/>
    </location>
</feature>
<feature type="compositionally biased region" description="Basic and acidic residues" evidence="1">
    <location>
        <begin position="477"/>
        <end position="499"/>
    </location>
</feature>
<feature type="region of interest" description="Disordered" evidence="1">
    <location>
        <begin position="93"/>
        <end position="123"/>
    </location>
</feature>
<dbReference type="GO" id="GO:0035023">
    <property type="term" value="P:regulation of Rho protein signal transduction"/>
    <property type="evidence" value="ECO:0007669"/>
    <property type="project" value="InterPro"/>
</dbReference>
<dbReference type="InterPro" id="IPR000095">
    <property type="entry name" value="CRIB_dom"/>
</dbReference>
<comment type="caution">
    <text evidence="3">The sequence shown here is derived from an EMBL/GenBank/DDBJ whole genome shotgun (WGS) entry which is preliminary data.</text>
</comment>
<dbReference type="PROSITE" id="PS50108">
    <property type="entry name" value="CRIB"/>
    <property type="match status" value="1"/>
</dbReference>
<feature type="domain" description="CRIB" evidence="2">
    <location>
        <begin position="320"/>
        <end position="333"/>
    </location>
</feature>
<feature type="region of interest" description="Disordered" evidence="1">
    <location>
        <begin position="403"/>
        <end position="424"/>
    </location>
</feature>
<dbReference type="Proteomes" id="UP000736164">
    <property type="component" value="Unassembled WGS sequence"/>
</dbReference>
<reference evidence="3" key="1">
    <citation type="journal article" date="2021" name="Cell">
        <title>Tracing the genetic footprints of vertebrate landing in non-teleost ray-finned fishes.</title>
        <authorList>
            <person name="Bi X."/>
            <person name="Wang K."/>
            <person name="Yang L."/>
            <person name="Pan H."/>
            <person name="Jiang H."/>
            <person name="Wei Q."/>
            <person name="Fang M."/>
            <person name="Yu H."/>
            <person name="Zhu C."/>
            <person name="Cai Y."/>
            <person name="He Y."/>
            <person name="Gan X."/>
            <person name="Zeng H."/>
            <person name="Yu D."/>
            <person name="Zhu Y."/>
            <person name="Jiang H."/>
            <person name="Qiu Q."/>
            <person name="Yang H."/>
            <person name="Zhang Y.E."/>
            <person name="Wang W."/>
            <person name="Zhu M."/>
            <person name="He S."/>
            <person name="Zhang G."/>
        </authorList>
    </citation>
    <scope>NUCLEOTIDE SEQUENCE</scope>
    <source>
        <strain evidence="3">Allg_001</strain>
    </source>
</reference>
<dbReference type="PANTHER" id="PTHR13502:SF3">
    <property type="entry name" value="CDC42 SMALL EFFECTOR PROTEIN 1"/>
    <property type="match status" value="1"/>
</dbReference>
<keyword evidence="4" id="KW-1185">Reference proteome</keyword>
<dbReference type="GO" id="GO:0005886">
    <property type="term" value="C:plasma membrane"/>
    <property type="evidence" value="ECO:0007669"/>
    <property type="project" value="TreeGrafter"/>
</dbReference>
<evidence type="ECO:0000256" key="1">
    <source>
        <dbReference type="SAM" id="MobiDB-lite"/>
    </source>
</evidence>
<evidence type="ECO:0000313" key="4">
    <source>
        <dbReference type="Proteomes" id="UP000736164"/>
    </source>
</evidence>
<dbReference type="EMBL" id="JAAWVO010064906">
    <property type="protein sequence ID" value="MBN3323382.1"/>
    <property type="molecule type" value="Genomic_DNA"/>
</dbReference>